<dbReference type="EC" id="3.6.1.57" evidence="3"/>
<protein>
    <submittedName>
        <fullName evidence="3">UDP-2,4-diacetamido-2,4, 6-trideoxy-beta-L-altropyranose hydrolase</fullName>
        <ecNumber evidence="3">3.6.1.57</ecNumber>
    </submittedName>
</protein>
<dbReference type="InterPro" id="IPR020023">
    <property type="entry name" value="PseG"/>
</dbReference>
<sequence>MNIAIRADGGSQIGMGHIMRTLTLAKNLRKNNDVFYVCRVDIPLTNKYSMGIKKIKEEGFNVVIINEENTISELNNIKADLLITDSYDVDERYFFETKKIFKNTVYIDDLNLFYFDVDILINPNITAVDFQYQVPNDTRLLLGTKYLMLREEFRVEKAKEDREEIKDIMITVGGGDPLNITNKILEYIIDLKINYHVVIGPAFDVEVIKKIESICKGRKNIKLYKNSNIVDVMKKCDLAISACGSTIYELCAINIPILGIILADNQYKIGTKMHEKDLIYCLGWYYELKKENIIGGINYYSDIKVRKKTRNDQSKIININGVEEVSKEIMNLCR</sequence>
<dbReference type="GO" id="GO:0016787">
    <property type="term" value="F:hydrolase activity"/>
    <property type="evidence" value="ECO:0007669"/>
    <property type="project" value="UniProtKB-KW"/>
</dbReference>
<dbReference type="Gene3D" id="3.40.50.11190">
    <property type="match status" value="1"/>
</dbReference>
<feature type="binding site" evidence="2">
    <location>
        <position position="150"/>
    </location>
    <ligand>
        <name>substrate</name>
    </ligand>
</feature>
<comment type="caution">
    <text evidence="3">The sequence shown here is derived from an EMBL/GenBank/DDBJ whole genome shotgun (WGS) entry which is preliminary data.</text>
</comment>
<evidence type="ECO:0000256" key="2">
    <source>
        <dbReference type="PIRSR" id="PIRSR620023-2"/>
    </source>
</evidence>
<dbReference type="EMBL" id="JAESWA010000025">
    <property type="protein sequence ID" value="MBL4933551.1"/>
    <property type="molecule type" value="Genomic_DNA"/>
</dbReference>
<evidence type="ECO:0000313" key="3">
    <source>
        <dbReference type="EMBL" id="MBL4933551.1"/>
    </source>
</evidence>
<dbReference type="Proteomes" id="UP000623681">
    <property type="component" value="Unassembled WGS sequence"/>
</dbReference>
<keyword evidence="3" id="KW-0378">Hydrolase</keyword>
<dbReference type="NCBIfam" id="TIGR03590">
    <property type="entry name" value="PseG"/>
    <property type="match status" value="1"/>
</dbReference>
<reference evidence="3" key="1">
    <citation type="submission" date="2021-01" db="EMBL/GenBank/DDBJ databases">
        <title>Genome public.</title>
        <authorList>
            <person name="Liu C."/>
            <person name="Sun Q."/>
        </authorList>
    </citation>
    <scope>NUCLEOTIDE SEQUENCE</scope>
    <source>
        <strain evidence="3">YIM B02565</strain>
    </source>
</reference>
<dbReference type="SUPFAM" id="SSF53756">
    <property type="entry name" value="UDP-Glycosyltransferase/glycogen phosphorylase"/>
    <property type="match status" value="1"/>
</dbReference>
<accession>A0A937K4R0</accession>
<organism evidence="3 4">
    <name type="scientific">Clostridium paridis</name>
    <dbReference type="NCBI Taxonomy" id="2803863"/>
    <lineage>
        <taxon>Bacteria</taxon>
        <taxon>Bacillati</taxon>
        <taxon>Bacillota</taxon>
        <taxon>Clostridia</taxon>
        <taxon>Eubacteriales</taxon>
        <taxon>Clostridiaceae</taxon>
        <taxon>Clostridium</taxon>
    </lineage>
</organism>
<gene>
    <name evidence="3" type="primary">pseG</name>
    <name evidence="3" type="ORF">JK634_17295</name>
</gene>
<evidence type="ECO:0000256" key="1">
    <source>
        <dbReference type="PIRSR" id="PIRSR620023-1"/>
    </source>
</evidence>
<dbReference type="AlphaFoldDB" id="A0A937K4R0"/>
<proteinExistence type="predicted"/>
<keyword evidence="4" id="KW-1185">Reference proteome</keyword>
<evidence type="ECO:0000313" key="4">
    <source>
        <dbReference type="Proteomes" id="UP000623681"/>
    </source>
</evidence>
<name>A0A937K4R0_9CLOT</name>
<dbReference type="Gene3D" id="3.40.50.2000">
    <property type="entry name" value="Glycogen Phosphorylase B"/>
    <property type="match status" value="1"/>
</dbReference>
<feature type="binding site" evidence="2">
    <location>
        <position position="249"/>
    </location>
    <ligand>
        <name>substrate</name>
    </ligand>
</feature>
<feature type="active site" description="Proton acceptor" evidence="1">
    <location>
        <position position="17"/>
    </location>
</feature>